<evidence type="ECO:0000259" key="8">
    <source>
        <dbReference type="Pfam" id="PF10411"/>
    </source>
</evidence>
<comment type="subcellular location">
    <subcellularLocation>
        <location evidence="1 7">Periplasm</location>
    </subcellularLocation>
</comment>
<dbReference type="FunCoup" id="A0A0Q2XW52">
    <property type="interactions" value="151"/>
</dbReference>
<dbReference type="Gene3D" id="3.10.450.70">
    <property type="entry name" value="Disulphide bond isomerase, DsbC/G, N-terminal"/>
    <property type="match status" value="1"/>
</dbReference>
<sequence>MKILRRLSLLLLPFVAVACNAETVSAEKTAAQVQLDKSVFQQRFAKLGLDVMDVVPSAIDGLVEVQTAGGVLFASPDGKHFIAGTLYEMDANGGYTDVLAKRQAPINAKKIAQFQDSMIEYKAANEKYIVTVFTDITCGYCVRLHSQLKEYNDAGITVRYLAYPRQGPTGQVAEQMAAIWCADDPKAAIHNAKMNRQTLETQGDLAQCKQTIAQHYQLGRELGISGTPAIFLPNGEMVGGYLPAPQLLQRLQNM</sequence>
<keyword evidence="6 7" id="KW-0676">Redox-active center</keyword>
<evidence type="ECO:0000256" key="5">
    <source>
        <dbReference type="ARBA" id="ARBA00023157"/>
    </source>
</evidence>
<dbReference type="InterPro" id="IPR036249">
    <property type="entry name" value="Thioredoxin-like_sf"/>
</dbReference>
<keyword evidence="11" id="KW-1185">Reference proteome</keyword>
<dbReference type="GO" id="GO:0042597">
    <property type="term" value="C:periplasmic space"/>
    <property type="evidence" value="ECO:0007669"/>
    <property type="project" value="UniProtKB-SubCell"/>
</dbReference>
<feature type="domain" description="Thioredoxin-like fold" evidence="9">
    <location>
        <begin position="123"/>
        <end position="251"/>
    </location>
</feature>
<evidence type="ECO:0000256" key="7">
    <source>
        <dbReference type="RuleBase" id="RU364038"/>
    </source>
</evidence>
<dbReference type="InterPro" id="IPR033954">
    <property type="entry name" value="DiS-bond_Isoase_DsbC/G"/>
</dbReference>
<evidence type="ECO:0000256" key="2">
    <source>
        <dbReference type="ARBA" id="ARBA00009813"/>
    </source>
</evidence>
<gene>
    <name evidence="10" type="ORF">AMR76_15380</name>
</gene>
<evidence type="ECO:0000313" key="11">
    <source>
        <dbReference type="Proteomes" id="UP000051221"/>
    </source>
</evidence>
<dbReference type="Proteomes" id="UP000051221">
    <property type="component" value="Unassembled WGS sequence"/>
</dbReference>
<accession>A0A0Q2XW52</accession>
<dbReference type="PROSITE" id="PS00194">
    <property type="entry name" value="THIOREDOXIN_1"/>
    <property type="match status" value="1"/>
</dbReference>
<dbReference type="SUPFAM" id="SSF52833">
    <property type="entry name" value="Thioredoxin-like"/>
    <property type="match status" value="1"/>
</dbReference>
<dbReference type="Gene3D" id="3.40.30.10">
    <property type="entry name" value="Glutaredoxin"/>
    <property type="match status" value="1"/>
</dbReference>
<proteinExistence type="inferred from homology"/>
<feature type="signal peptide" evidence="7">
    <location>
        <begin position="1"/>
        <end position="18"/>
    </location>
</feature>
<reference evidence="10 11" key="1">
    <citation type="submission" date="2015-08" db="EMBL/GenBank/DDBJ databases">
        <title>Antibacterial properties of a collection of Vibrionaceae strains.</title>
        <authorList>
            <person name="Giubergia S."/>
        </authorList>
    </citation>
    <scope>NUCLEOTIDE SEQUENCE [LARGE SCALE GENOMIC DNA]</scope>
    <source>
        <strain evidence="10 11">S0821</strain>
    </source>
</reference>
<organism evidence="10 11">
    <name type="scientific">Vibrio furnissii</name>
    <dbReference type="NCBI Taxonomy" id="29494"/>
    <lineage>
        <taxon>Bacteria</taxon>
        <taxon>Pseudomonadati</taxon>
        <taxon>Pseudomonadota</taxon>
        <taxon>Gammaproteobacteria</taxon>
        <taxon>Vibrionales</taxon>
        <taxon>Vibrionaceae</taxon>
        <taxon>Vibrio</taxon>
    </lineage>
</organism>
<evidence type="ECO:0000256" key="1">
    <source>
        <dbReference type="ARBA" id="ARBA00004418"/>
    </source>
</evidence>
<dbReference type="InterPro" id="IPR018950">
    <property type="entry name" value="DiS-bond_isomerase_DsbC/G_N"/>
</dbReference>
<dbReference type="PANTHER" id="PTHR35272">
    <property type="entry name" value="THIOL:DISULFIDE INTERCHANGE PROTEIN DSBC-RELATED"/>
    <property type="match status" value="1"/>
</dbReference>
<feature type="chain" id="PRO_5010001541" description="Thiol:disulfide interchange protein" evidence="7">
    <location>
        <begin position="19"/>
        <end position="254"/>
    </location>
</feature>
<comment type="similarity">
    <text evidence="2 7">Belongs to the thioredoxin family. DsbC subfamily.</text>
</comment>
<feature type="domain" description="Disulphide bond isomerase DsbC/G N-terminal" evidence="8">
    <location>
        <begin position="37"/>
        <end position="93"/>
    </location>
</feature>
<comment type="caution">
    <text evidence="10">The sequence shown here is derived from an EMBL/GenBank/DDBJ whole genome shotgun (WGS) entry which is preliminary data.</text>
</comment>
<dbReference type="SUPFAM" id="SSF54423">
    <property type="entry name" value="DsbC/DsbG N-terminal domain-like"/>
    <property type="match status" value="1"/>
</dbReference>
<dbReference type="InterPro" id="IPR017937">
    <property type="entry name" value="Thioredoxin_CS"/>
</dbReference>
<dbReference type="EMBL" id="LKHS01000014">
    <property type="protein sequence ID" value="KQH84940.1"/>
    <property type="molecule type" value="Genomic_DNA"/>
</dbReference>
<evidence type="ECO:0000313" key="10">
    <source>
        <dbReference type="EMBL" id="KQH84940.1"/>
    </source>
</evidence>
<keyword evidence="5" id="KW-1015">Disulfide bond</keyword>
<name>A0A0Q2XW52_VIBFU</name>
<dbReference type="PROSITE" id="PS51257">
    <property type="entry name" value="PROKAR_LIPOPROTEIN"/>
    <property type="match status" value="1"/>
</dbReference>
<dbReference type="OrthoDB" id="12976at2"/>
<dbReference type="InParanoid" id="A0A0Q2XW52"/>
<dbReference type="Pfam" id="PF10411">
    <property type="entry name" value="DsbC_N"/>
    <property type="match status" value="1"/>
</dbReference>
<evidence type="ECO:0000259" key="9">
    <source>
        <dbReference type="Pfam" id="PF13098"/>
    </source>
</evidence>
<dbReference type="RefSeq" id="WP_055466521.1">
    <property type="nucleotide sequence ID" value="NZ_CP035696.1"/>
</dbReference>
<evidence type="ECO:0000256" key="4">
    <source>
        <dbReference type="ARBA" id="ARBA00022764"/>
    </source>
</evidence>
<evidence type="ECO:0000256" key="3">
    <source>
        <dbReference type="ARBA" id="ARBA00022729"/>
    </source>
</evidence>
<dbReference type="NCBIfam" id="NF008129">
    <property type="entry name" value="PRK10877.1"/>
    <property type="match status" value="1"/>
</dbReference>
<dbReference type="InterPro" id="IPR012336">
    <property type="entry name" value="Thioredoxin-like_fold"/>
</dbReference>
<protein>
    <recommendedName>
        <fullName evidence="7">Thiol:disulfide interchange protein</fullName>
    </recommendedName>
</protein>
<keyword evidence="3 7" id="KW-0732">Signal</keyword>
<dbReference type="Pfam" id="PF13098">
    <property type="entry name" value="Thioredoxin_2"/>
    <property type="match status" value="1"/>
</dbReference>
<dbReference type="CDD" id="cd03020">
    <property type="entry name" value="DsbA_DsbC_DsbG"/>
    <property type="match status" value="1"/>
</dbReference>
<dbReference type="AlphaFoldDB" id="A0A0Q2XW52"/>
<evidence type="ECO:0000256" key="6">
    <source>
        <dbReference type="ARBA" id="ARBA00023284"/>
    </source>
</evidence>
<dbReference type="InterPro" id="IPR051470">
    <property type="entry name" value="Thiol:disulfide_interchange"/>
</dbReference>
<keyword evidence="4 7" id="KW-0574">Periplasm</keyword>
<dbReference type="PANTHER" id="PTHR35272:SF3">
    <property type="entry name" value="THIOL:DISULFIDE INTERCHANGE PROTEIN DSBC"/>
    <property type="match status" value="1"/>
</dbReference>
<comment type="function">
    <text evidence="7">Required for disulfide bond formation in some periplasmic proteins. Acts by transferring its disulfide bond to other proteins and is reduced in the process.</text>
</comment>
<dbReference type="InterPro" id="IPR009094">
    <property type="entry name" value="DiS-bond_isomerase_DsbC/G_N_sf"/>
</dbReference>